<dbReference type="InterPro" id="IPR035669">
    <property type="entry name" value="SGNH_plant_lipase-like"/>
</dbReference>
<dbReference type="PANTHER" id="PTHR45648">
    <property type="entry name" value="GDSL LIPASE/ACYLHYDROLASE FAMILY PROTEIN (AFU_ORTHOLOGUE AFUA_4G14700)"/>
    <property type="match status" value="1"/>
</dbReference>
<dbReference type="Gene3D" id="3.40.50.1110">
    <property type="entry name" value="SGNH hydrolase"/>
    <property type="match status" value="1"/>
</dbReference>
<evidence type="ECO:0000313" key="5">
    <source>
        <dbReference type="Proteomes" id="UP001497512"/>
    </source>
</evidence>
<keyword evidence="2" id="KW-0378">Hydrolase</keyword>
<dbReference type="InterPro" id="IPR001087">
    <property type="entry name" value="GDSL"/>
</dbReference>
<name>A0ABP0UAZ7_9BRYO</name>
<comment type="similarity">
    <text evidence="1">Belongs to the 'GDSL' lipolytic enzyme family.</text>
</comment>
<evidence type="ECO:0000256" key="1">
    <source>
        <dbReference type="ARBA" id="ARBA00008668"/>
    </source>
</evidence>
<evidence type="ECO:0000256" key="2">
    <source>
        <dbReference type="ARBA" id="ARBA00022801"/>
    </source>
</evidence>
<dbReference type="SUPFAM" id="SSF52266">
    <property type="entry name" value="SGNH hydrolase"/>
    <property type="match status" value="1"/>
</dbReference>
<evidence type="ECO:0008006" key="6">
    <source>
        <dbReference type="Google" id="ProtNLM"/>
    </source>
</evidence>
<evidence type="ECO:0000313" key="4">
    <source>
        <dbReference type="EMBL" id="CAK9216695.1"/>
    </source>
</evidence>
<dbReference type="Pfam" id="PF00657">
    <property type="entry name" value="Lipase_GDSL"/>
    <property type="match status" value="1"/>
</dbReference>
<sequence>MFNMTMLTMIMMSMFSIQGASATGANGTNYTVGALFIFGDSTVDCGNNNYLLTIARANFPPFGMDFDTHLPTGRFCNGRLTEDFICEKLGLPLIPAYLSPESANYLTGANFASAGAGVLNDTGNDLGEHIALQQQIQMFMERRAVLEQMMGVEAAHDLIANSVMYISIGGNEYIHNYITNGSESSLTPEAFTDLVLASLSDRIMELYNGGARKMTIASLGPMGCAPFALHRYNSTDSQCIEFLNDLVKDFNTALHISIVRLNEILPDATILYMNIYDIVYNLTQNPQAYGFQVADTACCGVGTYRGAFPCMNTTMMCDTPETHVWWDLYHPSHLANRVIADTIYKKLTSWSAPSTLFSSVQTDCKL</sequence>
<protein>
    <recommendedName>
        <fullName evidence="6">GDSL esterase/lipase</fullName>
    </recommendedName>
</protein>
<dbReference type="InterPro" id="IPR036514">
    <property type="entry name" value="SGNH_hydro_sf"/>
</dbReference>
<keyword evidence="3" id="KW-0732">Signal</keyword>
<feature type="signal peptide" evidence="3">
    <location>
        <begin position="1"/>
        <end position="22"/>
    </location>
</feature>
<gene>
    <name evidence="4" type="ORF">CSSPTR1EN2_LOCUS13599</name>
</gene>
<proteinExistence type="inferred from homology"/>
<reference evidence="4" key="1">
    <citation type="submission" date="2024-02" db="EMBL/GenBank/DDBJ databases">
        <authorList>
            <consortium name="ELIXIR-Norway"/>
            <consortium name="Elixir Norway"/>
        </authorList>
    </citation>
    <scope>NUCLEOTIDE SEQUENCE</scope>
</reference>
<dbReference type="EMBL" id="OZ019894">
    <property type="protein sequence ID" value="CAK9216695.1"/>
    <property type="molecule type" value="Genomic_DNA"/>
</dbReference>
<feature type="chain" id="PRO_5045591007" description="GDSL esterase/lipase" evidence="3">
    <location>
        <begin position="23"/>
        <end position="366"/>
    </location>
</feature>
<evidence type="ECO:0000256" key="3">
    <source>
        <dbReference type="SAM" id="SignalP"/>
    </source>
</evidence>
<dbReference type="Proteomes" id="UP001497512">
    <property type="component" value="Chromosome 2"/>
</dbReference>
<dbReference type="InterPro" id="IPR051058">
    <property type="entry name" value="GDSL_Est/Lipase"/>
</dbReference>
<dbReference type="PANTHER" id="PTHR45648:SF166">
    <property type="entry name" value="OS02G0617400 PROTEIN"/>
    <property type="match status" value="1"/>
</dbReference>
<dbReference type="CDD" id="cd01837">
    <property type="entry name" value="SGNH_plant_lipase_like"/>
    <property type="match status" value="1"/>
</dbReference>
<organism evidence="4 5">
    <name type="scientific">Sphagnum troendelagicum</name>
    <dbReference type="NCBI Taxonomy" id="128251"/>
    <lineage>
        <taxon>Eukaryota</taxon>
        <taxon>Viridiplantae</taxon>
        <taxon>Streptophyta</taxon>
        <taxon>Embryophyta</taxon>
        <taxon>Bryophyta</taxon>
        <taxon>Sphagnophytina</taxon>
        <taxon>Sphagnopsida</taxon>
        <taxon>Sphagnales</taxon>
        <taxon>Sphagnaceae</taxon>
        <taxon>Sphagnum</taxon>
    </lineage>
</organism>
<accession>A0ABP0UAZ7</accession>
<keyword evidence="5" id="KW-1185">Reference proteome</keyword>